<dbReference type="Pfam" id="PF02575">
    <property type="entry name" value="YbaB_DNA_bd"/>
    <property type="match status" value="1"/>
</dbReference>
<dbReference type="RefSeq" id="WP_350935943.1">
    <property type="nucleotide sequence ID" value="NZ_CP157762.1"/>
</dbReference>
<sequence length="129" mass="13552">MWTDDAGLAAARRRVDDWESSLAERAARSALLAERLTGLTGTATSPDRTVEATVDAAGKLVGLRLDERIRAASAARTAEQVLATTRAAYADLLRQVTAATRETLGPDDPAATAVVESYARRLGGDGAAR</sequence>
<gene>
    <name evidence="2" type="ORF">ABUL08_07805</name>
    <name evidence="1" type="ORF">VK199_07760</name>
</gene>
<organism evidence="1">
    <name type="scientific">Micromonospora sp. CCTCC AA 2012012</name>
    <dbReference type="NCBI Taxonomy" id="3111921"/>
    <lineage>
        <taxon>Bacteria</taxon>
        <taxon>Bacillati</taxon>
        <taxon>Actinomycetota</taxon>
        <taxon>Actinomycetes</taxon>
        <taxon>Micromonosporales</taxon>
        <taxon>Micromonosporaceae</taxon>
        <taxon>Micromonospora</taxon>
    </lineage>
</organism>
<dbReference type="InterPro" id="IPR036894">
    <property type="entry name" value="YbaB-like_sf"/>
</dbReference>
<reference evidence="1" key="1">
    <citation type="submission" date="2024-01" db="EMBL/GenBank/DDBJ databases">
        <title>The genome sequence of Micromonospora mangrovi CCTCC AA 2012012.</title>
        <authorList>
            <person name="Gao J."/>
        </authorList>
    </citation>
    <scope>NUCLEOTIDE SEQUENCE</scope>
    <source>
        <strain evidence="1">CCTCC AA 2012012</strain>
    </source>
</reference>
<proteinExistence type="predicted"/>
<name>A0AAU7MCQ5_9ACTN</name>
<protein>
    <submittedName>
        <fullName evidence="1">YbaB/EbfC family nucleoid-associated protein</fullName>
    </submittedName>
</protein>
<dbReference type="EMBL" id="CP159342">
    <property type="protein sequence ID" value="XCH75980.1"/>
    <property type="molecule type" value="Genomic_DNA"/>
</dbReference>
<reference evidence="2" key="2">
    <citation type="submission" date="2024-06" db="EMBL/GenBank/DDBJ databases">
        <title>Micromonospora mangrovi CCTCC AA 2012012 genome sequences.</title>
        <authorList>
            <person name="Gao J."/>
        </authorList>
    </citation>
    <scope>NUCLEOTIDE SEQUENCE</scope>
    <source>
        <strain evidence="2">CCTCC AA 2012012</strain>
    </source>
</reference>
<accession>A0AAU7MCQ5</accession>
<dbReference type="AlphaFoldDB" id="A0AAU7MCQ5"/>
<dbReference type="InterPro" id="IPR004401">
    <property type="entry name" value="YbaB/EbfC"/>
</dbReference>
<dbReference type="GO" id="GO:0003677">
    <property type="term" value="F:DNA binding"/>
    <property type="evidence" value="ECO:0007669"/>
    <property type="project" value="InterPro"/>
</dbReference>
<evidence type="ECO:0000313" key="1">
    <source>
        <dbReference type="EMBL" id="XBP95277.1"/>
    </source>
</evidence>
<dbReference type="EMBL" id="CP157762">
    <property type="protein sequence ID" value="XBP95277.1"/>
    <property type="molecule type" value="Genomic_DNA"/>
</dbReference>
<dbReference type="Gene3D" id="3.30.1310.10">
    <property type="entry name" value="Nucleoid-associated protein YbaB-like domain"/>
    <property type="match status" value="1"/>
</dbReference>
<evidence type="ECO:0000313" key="2">
    <source>
        <dbReference type="EMBL" id="XCH75980.1"/>
    </source>
</evidence>